<protein>
    <submittedName>
        <fullName evidence="1">Uncharacterized protein</fullName>
    </submittedName>
</protein>
<dbReference type="KEGG" id="mphi:EG856_00910"/>
<keyword evidence="2" id="KW-1185">Reference proteome</keyword>
<sequence>MFFYFQLAKIKKHNNYGFAIFKYNIKKHALIRITAVQKNSNFIFDNANNLILKNKFYKIDTLLNFLDKNIAATITQIINNQVPNVNVVLNSPFKNIVSKQNFFAKKNINFDIHIKRYENSDEFIISLYLTEKINIPSIQYTNFIQTHNELFEYRQSKFICFLAFNPQQIINPNNHYIWKKLTQFLNLKQHQINFFYWQGLIFIFFNKINTLAKLKKVEKQISKKIIKLNANLKFKTLVKNITLFSDLWPSDPKTLIDLIVQSKYILLTSTGLNPTFKTYFAGDKSSLNEEKINEFIVKNADYEQKIDIGSFVKEYTFIIDVNNDKNNDNYNISLVKIAGINLDDVNFLNQINFNKIKYDTALLKYQLDTAINGEPLMIFANEFVLYNNLSSLIRPNTLYILQQHGDEFNFDLIDKIIEHTKINNDIKIGLYIENINIKLNEYLRLNKIKNYVVSAKLTKKIVHDTEIFLKLVDFVQNVNQLNDVKIYWENLPDNIEEYYKQHLCIKYRYTNKFN</sequence>
<reference evidence="1 2" key="1">
    <citation type="submission" date="2019-01" db="EMBL/GenBank/DDBJ databases">
        <title>Complete sequence and annotation of the Mycoplasma phocirhinis strain 852T genome.</title>
        <authorList>
            <person name="Frasca S.Jr."/>
            <person name="Kutish G.F."/>
            <person name="Castellanos Gell J."/>
            <person name="Michaels D.L."/>
            <person name="Brown D.R."/>
        </authorList>
    </citation>
    <scope>NUCLEOTIDE SEQUENCE [LARGE SCALE GENOMIC DNA]</scope>
    <source>
        <strain evidence="1 2">852</strain>
    </source>
</reference>
<dbReference type="EMBL" id="CP034841">
    <property type="protein sequence ID" value="QBF34490.1"/>
    <property type="molecule type" value="Genomic_DNA"/>
</dbReference>
<evidence type="ECO:0000313" key="2">
    <source>
        <dbReference type="Proteomes" id="UP000289326"/>
    </source>
</evidence>
<name>A0A4P6MNM2_9BACT</name>
<proteinExistence type="predicted"/>
<dbReference type="NCBIfam" id="NF045955">
    <property type="entry name" value="MHO_4530_fam"/>
    <property type="match status" value="1"/>
</dbReference>
<dbReference type="Proteomes" id="UP000289326">
    <property type="component" value="Chromosome"/>
</dbReference>
<accession>A0A4P6MNM2</accession>
<organism evidence="1 2">
    <name type="scientific">Mycoplasmopsis phocirhinis</name>
    <dbReference type="NCBI Taxonomy" id="142650"/>
    <lineage>
        <taxon>Bacteria</taxon>
        <taxon>Bacillati</taxon>
        <taxon>Mycoplasmatota</taxon>
        <taxon>Mycoplasmoidales</taxon>
        <taxon>Metamycoplasmataceae</taxon>
        <taxon>Mycoplasmopsis</taxon>
    </lineage>
</organism>
<gene>
    <name evidence="1" type="ORF">EG856_00910</name>
</gene>
<dbReference type="AlphaFoldDB" id="A0A4P6MNM2"/>
<evidence type="ECO:0000313" key="1">
    <source>
        <dbReference type="EMBL" id="QBF34490.1"/>
    </source>
</evidence>